<evidence type="ECO:0000256" key="7">
    <source>
        <dbReference type="ARBA" id="ARBA00022741"/>
    </source>
</evidence>
<evidence type="ECO:0000313" key="12">
    <source>
        <dbReference type="Proteomes" id="UP000243547"/>
    </source>
</evidence>
<sequence>MEFQTNSKIETVKLGNKIGALLKSGDILILEGDLGAGKTTFTQGLAKGLGIDDYVKSPTFTYVMEYRGIIPLYHFDLYRLRDPEELYDLGFEDFIDQGGVLVMEWGSLVEDMLSNDGYEYIKISLLKTGENTRTVKIWDTPKGQSLYKELSR</sequence>
<dbReference type="RefSeq" id="WP_072908189.1">
    <property type="nucleotide sequence ID" value="NZ_FRAI01000023.1"/>
</dbReference>
<accession>A0A1M6QS76</accession>
<dbReference type="Pfam" id="PF02367">
    <property type="entry name" value="TsaE"/>
    <property type="match status" value="1"/>
</dbReference>
<dbReference type="GO" id="GO:0005524">
    <property type="term" value="F:ATP binding"/>
    <property type="evidence" value="ECO:0007669"/>
    <property type="project" value="UniProtKB-KW"/>
</dbReference>
<evidence type="ECO:0000256" key="1">
    <source>
        <dbReference type="ARBA" id="ARBA00004496"/>
    </source>
</evidence>
<keyword evidence="8" id="KW-0067">ATP-binding</keyword>
<dbReference type="AlphaFoldDB" id="A0A1M6QS76"/>
<evidence type="ECO:0000256" key="9">
    <source>
        <dbReference type="ARBA" id="ARBA00022842"/>
    </source>
</evidence>
<keyword evidence="12" id="KW-1185">Reference proteome</keyword>
<keyword evidence="6" id="KW-0479">Metal-binding</keyword>
<reference evidence="12" key="1">
    <citation type="submission" date="2016-11" db="EMBL/GenBank/DDBJ databases">
        <authorList>
            <person name="Varghese N."/>
            <person name="Submissions S."/>
        </authorList>
    </citation>
    <scope>NUCLEOTIDE SEQUENCE [LARGE SCALE GENOMIC DNA]</scope>
    <source>
        <strain evidence="12">DSM 14826</strain>
    </source>
</reference>
<dbReference type="GO" id="GO:0005737">
    <property type="term" value="C:cytoplasm"/>
    <property type="evidence" value="ECO:0007669"/>
    <property type="project" value="UniProtKB-SubCell"/>
</dbReference>
<organism evidence="11 12">
    <name type="scientific">Anaerobranca californiensis DSM 14826</name>
    <dbReference type="NCBI Taxonomy" id="1120989"/>
    <lineage>
        <taxon>Bacteria</taxon>
        <taxon>Bacillati</taxon>
        <taxon>Bacillota</taxon>
        <taxon>Clostridia</taxon>
        <taxon>Eubacteriales</taxon>
        <taxon>Proteinivoracaceae</taxon>
        <taxon>Anaerobranca</taxon>
    </lineage>
</organism>
<keyword evidence="4" id="KW-0963">Cytoplasm</keyword>
<keyword evidence="5" id="KW-0819">tRNA processing</keyword>
<evidence type="ECO:0000256" key="6">
    <source>
        <dbReference type="ARBA" id="ARBA00022723"/>
    </source>
</evidence>
<dbReference type="Gene3D" id="3.40.50.300">
    <property type="entry name" value="P-loop containing nucleotide triphosphate hydrolases"/>
    <property type="match status" value="1"/>
</dbReference>
<name>A0A1M6QS76_9FIRM</name>
<evidence type="ECO:0000313" key="11">
    <source>
        <dbReference type="EMBL" id="SHK23066.1"/>
    </source>
</evidence>
<gene>
    <name evidence="11" type="ORF">SAMN02745227_01848</name>
</gene>
<protein>
    <recommendedName>
        <fullName evidence="3">tRNA threonylcarbamoyladenosine biosynthesis protein TsaE</fullName>
    </recommendedName>
    <alternativeName>
        <fullName evidence="10">t(6)A37 threonylcarbamoyladenosine biosynthesis protein TsaE</fullName>
    </alternativeName>
</protein>
<dbReference type="SUPFAM" id="SSF52540">
    <property type="entry name" value="P-loop containing nucleoside triphosphate hydrolases"/>
    <property type="match status" value="1"/>
</dbReference>
<comment type="subcellular location">
    <subcellularLocation>
        <location evidence="1">Cytoplasm</location>
    </subcellularLocation>
</comment>
<evidence type="ECO:0000256" key="10">
    <source>
        <dbReference type="ARBA" id="ARBA00032441"/>
    </source>
</evidence>
<dbReference type="NCBIfam" id="TIGR00150">
    <property type="entry name" value="T6A_YjeE"/>
    <property type="match status" value="1"/>
</dbReference>
<keyword evidence="9" id="KW-0460">Magnesium</keyword>
<comment type="similarity">
    <text evidence="2">Belongs to the TsaE family.</text>
</comment>
<dbReference type="InterPro" id="IPR027417">
    <property type="entry name" value="P-loop_NTPase"/>
</dbReference>
<dbReference type="GO" id="GO:0046872">
    <property type="term" value="F:metal ion binding"/>
    <property type="evidence" value="ECO:0007669"/>
    <property type="project" value="UniProtKB-KW"/>
</dbReference>
<dbReference type="PANTHER" id="PTHR33540">
    <property type="entry name" value="TRNA THREONYLCARBAMOYLADENOSINE BIOSYNTHESIS PROTEIN TSAE"/>
    <property type="match status" value="1"/>
</dbReference>
<dbReference type="InterPro" id="IPR003442">
    <property type="entry name" value="T6A_TsaE"/>
</dbReference>
<dbReference type="Proteomes" id="UP000243547">
    <property type="component" value="Unassembled WGS sequence"/>
</dbReference>
<evidence type="ECO:0000256" key="2">
    <source>
        <dbReference type="ARBA" id="ARBA00007599"/>
    </source>
</evidence>
<dbReference type="STRING" id="1120989.SAMN02745227_01848"/>
<proteinExistence type="inferred from homology"/>
<evidence type="ECO:0000256" key="4">
    <source>
        <dbReference type="ARBA" id="ARBA00022490"/>
    </source>
</evidence>
<dbReference type="EMBL" id="FRAI01000023">
    <property type="protein sequence ID" value="SHK23066.1"/>
    <property type="molecule type" value="Genomic_DNA"/>
</dbReference>
<dbReference type="OrthoDB" id="9815896at2"/>
<keyword evidence="7" id="KW-0547">Nucleotide-binding</keyword>
<dbReference type="PANTHER" id="PTHR33540:SF2">
    <property type="entry name" value="TRNA THREONYLCARBAMOYLADENOSINE BIOSYNTHESIS PROTEIN TSAE"/>
    <property type="match status" value="1"/>
</dbReference>
<evidence type="ECO:0000256" key="8">
    <source>
        <dbReference type="ARBA" id="ARBA00022840"/>
    </source>
</evidence>
<evidence type="ECO:0000256" key="3">
    <source>
        <dbReference type="ARBA" id="ARBA00019010"/>
    </source>
</evidence>
<dbReference type="GO" id="GO:0002949">
    <property type="term" value="P:tRNA threonylcarbamoyladenosine modification"/>
    <property type="evidence" value="ECO:0007669"/>
    <property type="project" value="InterPro"/>
</dbReference>
<evidence type="ECO:0000256" key="5">
    <source>
        <dbReference type="ARBA" id="ARBA00022694"/>
    </source>
</evidence>